<keyword evidence="3" id="KW-1185">Reference proteome</keyword>
<name>A0ABU3NVI1_9FIRM</name>
<accession>A0ABU3NVI1</accession>
<evidence type="ECO:0000313" key="3">
    <source>
        <dbReference type="Proteomes" id="UP001254848"/>
    </source>
</evidence>
<dbReference type="EMBL" id="JAUOZS010000001">
    <property type="protein sequence ID" value="MDT8900825.1"/>
    <property type="molecule type" value="Genomic_DNA"/>
</dbReference>
<sequence>MIVKQDQWCQDVEGWQRETLGKRVVEALKANWFDALYVPDREEATKYVLGYCVPGKVVAHGGSATLTRDMAIIDKIKATGATLIENAYGDPEAMFEGRRKQLLSDVYLCSVNALTMDGYLVSVDGAGNRTGAMTFGPRKVIVVAGANKICPDLPSAWQRLEKVAGPMNLKRLNAPTPCVQTGYCMDCRADKRGCRIYTVLKRRPMLTDITVVVVGENLGF</sequence>
<gene>
    <name evidence="2" type="ORF">Q4T40_06185</name>
</gene>
<dbReference type="PANTHER" id="PTHR36179">
    <property type="entry name" value="LUD_DOM DOMAIN-CONTAINING PROTEIN"/>
    <property type="match status" value="1"/>
</dbReference>
<feature type="domain" description="LUD" evidence="1">
    <location>
        <begin position="22"/>
        <end position="214"/>
    </location>
</feature>
<dbReference type="InterPro" id="IPR024185">
    <property type="entry name" value="FTHF_cligase-like_sf"/>
</dbReference>
<reference evidence="2 3" key="1">
    <citation type="submission" date="2023-07" db="EMBL/GenBank/DDBJ databases">
        <title>The novel representative of Negativicutes class, Anaeroselena agilis gen. nov. sp. nov.</title>
        <authorList>
            <person name="Prokofeva M.I."/>
            <person name="Elcheninov A.G."/>
            <person name="Klyukina A."/>
            <person name="Kublanov I.V."/>
            <person name="Frolov E.N."/>
            <person name="Podosokorskaya O.A."/>
        </authorList>
    </citation>
    <scope>NUCLEOTIDE SEQUENCE [LARGE SCALE GENOMIC DNA]</scope>
    <source>
        <strain evidence="2 3">4137-cl</strain>
    </source>
</reference>
<dbReference type="Gene3D" id="3.40.50.10420">
    <property type="entry name" value="NagB/RpiA/CoA transferase-like"/>
    <property type="match status" value="1"/>
</dbReference>
<dbReference type="PIRSF" id="PIRSF020269">
    <property type="entry name" value="DUF1121"/>
    <property type="match status" value="1"/>
</dbReference>
<dbReference type="Proteomes" id="UP001254848">
    <property type="component" value="Unassembled WGS sequence"/>
</dbReference>
<evidence type="ECO:0000313" key="2">
    <source>
        <dbReference type="EMBL" id="MDT8900825.1"/>
    </source>
</evidence>
<dbReference type="Pfam" id="PF02589">
    <property type="entry name" value="LUD_dom"/>
    <property type="match status" value="1"/>
</dbReference>
<comment type="caution">
    <text evidence="2">The sequence shown here is derived from an EMBL/GenBank/DDBJ whole genome shotgun (WGS) entry which is preliminary data.</text>
</comment>
<protein>
    <submittedName>
        <fullName evidence="2">Lactate utilization protein</fullName>
    </submittedName>
</protein>
<dbReference type="InterPro" id="IPR009501">
    <property type="entry name" value="UCP020269"/>
</dbReference>
<dbReference type="RefSeq" id="WP_413779358.1">
    <property type="nucleotide sequence ID" value="NZ_JAUOZS010000001.1"/>
</dbReference>
<dbReference type="InterPro" id="IPR003741">
    <property type="entry name" value="LUD_dom"/>
</dbReference>
<organism evidence="2 3">
    <name type="scientific">Anaeroselena agilis</name>
    <dbReference type="NCBI Taxonomy" id="3063788"/>
    <lineage>
        <taxon>Bacteria</taxon>
        <taxon>Bacillati</taxon>
        <taxon>Bacillota</taxon>
        <taxon>Negativicutes</taxon>
        <taxon>Acetonemataceae</taxon>
        <taxon>Anaeroselena</taxon>
    </lineage>
</organism>
<dbReference type="PANTHER" id="PTHR36179:SF2">
    <property type="entry name" value="LUD DOMAIN-CONTAINING PROTEIN"/>
    <property type="match status" value="1"/>
</dbReference>
<evidence type="ECO:0000259" key="1">
    <source>
        <dbReference type="Pfam" id="PF02589"/>
    </source>
</evidence>
<proteinExistence type="predicted"/>